<dbReference type="EMBL" id="JAHLQF010000002">
    <property type="protein sequence ID" value="MBU5484392.1"/>
    <property type="molecule type" value="Genomic_DNA"/>
</dbReference>
<evidence type="ECO:0000313" key="11">
    <source>
        <dbReference type="Proteomes" id="UP000726170"/>
    </source>
</evidence>
<evidence type="ECO:0000256" key="5">
    <source>
        <dbReference type="ARBA" id="ARBA00022982"/>
    </source>
</evidence>
<dbReference type="RefSeq" id="WP_216438870.1">
    <property type="nucleotide sequence ID" value="NZ_JAHLQF010000002.1"/>
</dbReference>
<keyword evidence="6" id="KW-0408">Iron</keyword>
<dbReference type="PROSITE" id="PS00198">
    <property type="entry name" value="4FE4S_FER_1"/>
    <property type="match status" value="2"/>
</dbReference>
<keyword evidence="3" id="KW-0479">Metal-binding</keyword>
<keyword evidence="11" id="KW-1185">Reference proteome</keyword>
<evidence type="ECO:0000313" key="10">
    <source>
        <dbReference type="EMBL" id="MBU5484392.1"/>
    </source>
</evidence>
<keyword evidence="5" id="KW-0249">Electron transport</keyword>
<dbReference type="InterPro" id="IPR001226">
    <property type="entry name" value="Flavodoxin_CS"/>
</dbReference>
<accession>A0ABS6EGX6</accession>
<keyword evidence="7" id="KW-0411">Iron-sulfur</keyword>
<dbReference type="Pfam" id="PF00037">
    <property type="entry name" value="Fer4"/>
    <property type="match status" value="1"/>
</dbReference>
<dbReference type="InterPro" id="IPR017900">
    <property type="entry name" value="4Fe4S_Fe_S_CS"/>
</dbReference>
<evidence type="ECO:0000259" key="8">
    <source>
        <dbReference type="PROSITE" id="PS50902"/>
    </source>
</evidence>
<keyword evidence="1" id="KW-0813">Transport</keyword>
<dbReference type="InterPro" id="IPR008254">
    <property type="entry name" value="Flavodoxin/NO_synth"/>
</dbReference>
<dbReference type="PANTHER" id="PTHR43687:SF6">
    <property type="entry name" value="L-ASPARTATE SEMIALDEHYDE SULFURTRANSFERASE IRON-SULFUR SUBUNIT"/>
    <property type="match status" value="1"/>
</dbReference>
<dbReference type="InterPro" id="IPR050572">
    <property type="entry name" value="Fe-S_Ferredoxin"/>
</dbReference>
<dbReference type="InterPro" id="IPR026816">
    <property type="entry name" value="Flavodoxin_dom"/>
</dbReference>
<dbReference type="NCBIfam" id="NF038196">
    <property type="entry name" value="ferrodoxin_EFR1"/>
    <property type="match status" value="1"/>
</dbReference>
<dbReference type="PROSITE" id="PS51379">
    <property type="entry name" value="4FE4S_FER_2"/>
    <property type="match status" value="1"/>
</dbReference>
<dbReference type="PROSITE" id="PS00201">
    <property type="entry name" value="FLAVODOXIN"/>
    <property type="match status" value="1"/>
</dbReference>
<dbReference type="Pfam" id="PF12724">
    <property type="entry name" value="Flavodoxin_5"/>
    <property type="match status" value="1"/>
</dbReference>
<evidence type="ECO:0000256" key="7">
    <source>
        <dbReference type="ARBA" id="ARBA00023014"/>
    </source>
</evidence>
<name>A0ABS6EGX6_9CLOT</name>
<sequence>MKKTIIYYFSGTGNTWWIANALQQQLAAQNHQAQSYSIETLTPENVLEQVKDVNHIIFGFPVYGSTAPKFMINFINQFPNATNDQSASIFATQALASGDTAYHIGKMLIQKGYSLKQTMHFRMMNNFHIPKFRFYRPKNDYRVDKLHQKSLPKVKKLALAITNNQEHIIGKNIIDYLLGNFQRSHIDKVIDMISKEFKIDSTHCVNCGKCERICPTQNIKKCGDTYKFGDNCMLCLRCYCQCPKSAILIGEGTKNEIKYPRYKGPEKYFDINVLMKNNR</sequence>
<evidence type="ECO:0000259" key="9">
    <source>
        <dbReference type="PROSITE" id="PS51379"/>
    </source>
</evidence>
<dbReference type="PROSITE" id="PS50902">
    <property type="entry name" value="FLAVODOXIN_LIKE"/>
    <property type="match status" value="1"/>
</dbReference>
<proteinExistence type="predicted"/>
<evidence type="ECO:0000256" key="2">
    <source>
        <dbReference type="ARBA" id="ARBA00022485"/>
    </source>
</evidence>
<comment type="caution">
    <text evidence="10">The sequence shown here is derived from an EMBL/GenBank/DDBJ whole genome shotgun (WGS) entry which is preliminary data.</text>
</comment>
<evidence type="ECO:0000256" key="6">
    <source>
        <dbReference type="ARBA" id="ARBA00023004"/>
    </source>
</evidence>
<reference evidence="10 11" key="1">
    <citation type="submission" date="2021-06" db="EMBL/GenBank/DDBJ databases">
        <authorList>
            <person name="Sun Q."/>
            <person name="Li D."/>
        </authorList>
    </citation>
    <scope>NUCLEOTIDE SEQUENCE [LARGE SCALE GENOMIC DNA]</scope>
    <source>
        <strain evidence="10 11">MSJ-11</strain>
    </source>
</reference>
<feature type="domain" description="4Fe-4S ferredoxin-type" evidence="9">
    <location>
        <begin position="195"/>
        <end position="224"/>
    </location>
</feature>
<evidence type="ECO:0000256" key="4">
    <source>
        <dbReference type="ARBA" id="ARBA00022737"/>
    </source>
</evidence>
<protein>
    <submittedName>
        <fullName evidence="10">EFR1 family ferrodoxin</fullName>
    </submittedName>
</protein>
<dbReference type="Proteomes" id="UP000726170">
    <property type="component" value="Unassembled WGS sequence"/>
</dbReference>
<feature type="domain" description="Flavodoxin-like" evidence="8">
    <location>
        <begin position="4"/>
        <end position="151"/>
    </location>
</feature>
<dbReference type="PANTHER" id="PTHR43687">
    <property type="entry name" value="ADENYLYLSULFATE REDUCTASE, BETA SUBUNIT"/>
    <property type="match status" value="1"/>
</dbReference>
<evidence type="ECO:0000256" key="3">
    <source>
        <dbReference type="ARBA" id="ARBA00022723"/>
    </source>
</evidence>
<evidence type="ECO:0000256" key="1">
    <source>
        <dbReference type="ARBA" id="ARBA00022448"/>
    </source>
</evidence>
<keyword evidence="2" id="KW-0004">4Fe-4S</keyword>
<organism evidence="10 11">
    <name type="scientific">Clostridium mobile</name>
    <dbReference type="NCBI Taxonomy" id="2841512"/>
    <lineage>
        <taxon>Bacteria</taxon>
        <taxon>Bacillati</taxon>
        <taxon>Bacillota</taxon>
        <taxon>Clostridia</taxon>
        <taxon>Eubacteriales</taxon>
        <taxon>Clostridiaceae</taxon>
        <taxon>Clostridium</taxon>
    </lineage>
</organism>
<dbReference type="InterPro" id="IPR047964">
    <property type="entry name" value="EFR1-like"/>
</dbReference>
<keyword evidence="4" id="KW-0677">Repeat</keyword>
<dbReference type="InterPro" id="IPR017896">
    <property type="entry name" value="4Fe4S_Fe-S-bd"/>
</dbReference>
<gene>
    <name evidence="10" type="ORF">KQI86_08635</name>
</gene>